<accession>C0MFB9</accession>
<dbReference type="KEGG" id="seq:SZO_09451"/>
<reference evidence="2 3" key="1">
    <citation type="journal article" date="2009" name="PLoS Pathog.">
        <title>Genomic evidence for the evolution of Streptococcus equi: host restriction, increased virulence, and genetic exchange with human pathogens.</title>
        <authorList>
            <person name="Holden M.T.G."/>
            <person name="Heather Z."/>
            <person name="Paillot R."/>
            <person name="Steward K.F."/>
            <person name="Webb K."/>
            <person name="Ainslie F."/>
            <person name="Jourdan T."/>
            <person name="Bason N.C."/>
            <person name="Holroyd N.E."/>
            <person name="Mungall K."/>
            <person name="Quail M.A."/>
            <person name="Sanders M."/>
            <person name="Simmonds M."/>
            <person name="Willey D."/>
            <person name="Brooks K."/>
            <person name="Aanensen D.M."/>
            <person name="Spratt B.G."/>
            <person name="Jolley K.A."/>
            <person name="Maiden M.C.J."/>
            <person name="Kehoe M."/>
            <person name="Chanter N."/>
            <person name="Bentley S.D."/>
            <person name="Robinson C."/>
            <person name="Maskell D.J."/>
            <person name="Parkhill J."/>
            <person name="Waller A.S."/>
        </authorList>
    </citation>
    <scope>NUCLEOTIDE SEQUENCE [LARGE SCALE GENOMIC DNA]</scope>
    <source>
        <strain evidence="2 3">H70</strain>
    </source>
</reference>
<proteinExistence type="predicted"/>
<feature type="region of interest" description="Disordered" evidence="1">
    <location>
        <begin position="1"/>
        <end position="38"/>
    </location>
</feature>
<protein>
    <submittedName>
        <fullName evidence="2">Uncharacterized protein</fullName>
    </submittedName>
</protein>
<evidence type="ECO:0000313" key="3">
    <source>
        <dbReference type="Proteomes" id="UP000001368"/>
    </source>
</evidence>
<name>C0MFB9_STRS7</name>
<evidence type="ECO:0000256" key="1">
    <source>
        <dbReference type="SAM" id="MobiDB-lite"/>
    </source>
</evidence>
<gene>
    <name evidence="2" type="ordered locus">SZO_09451</name>
</gene>
<dbReference type="HOGENOM" id="CLU_3333375_0_0_9"/>
<sequence length="38" mass="4315">MLNKKQAFDGGQEMVKPAPVGRSSLKSRQSQEDVYAFW</sequence>
<dbReference type="AlphaFoldDB" id="C0MFB9"/>
<dbReference type="Proteomes" id="UP000001368">
    <property type="component" value="Chromosome"/>
</dbReference>
<organism evidence="3">
    <name type="scientific">Streptococcus equi subsp. zooepidemicus (strain H70)</name>
    <dbReference type="NCBI Taxonomy" id="553483"/>
    <lineage>
        <taxon>Bacteria</taxon>
        <taxon>Bacillati</taxon>
        <taxon>Bacillota</taxon>
        <taxon>Bacilli</taxon>
        <taxon>Lactobacillales</taxon>
        <taxon>Streptococcaceae</taxon>
        <taxon>Streptococcus</taxon>
    </lineage>
</organism>
<evidence type="ECO:0000313" key="2">
    <source>
        <dbReference type="EMBL" id="CAW99223.1"/>
    </source>
</evidence>
<dbReference type="EMBL" id="FM204884">
    <property type="protein sequence ID" value="CAW99223.1"/>
    <property type="molecule type" value="Genomic_DNA"/>
</dbReference>